<keyword evidence="6" id="KW-0732">Signal</keyword>
<proteinExistence type="predicted"/>
<gene>
    <name evidence="8" type="ORF">GDO81_022910</name>
</gene>
<dbReference type="SUPFAM" id="SSF57362">
    <property type="entry name" value="BPTI-like"/>
    <property type="match status" value="1"/>
</dbReference>
<dbReference type="PANTHER" id="PTHR46676">
    <property type="entry name" value="PROTEIN AMBP"/>
    <property type="match status" value="1"/>
</dbReference>
<keyword evidence="3" id="KW-0722">Serine protease inhibitor</keyword>
<dbReference type="InterPro" id="IPR029856">
    <property type="entry name" value="AMBP"/>
</dbReference>
<dbReference type="Gene3D" id="4.10.410.10">
    <property type="entry name" value="Pancreatic trypsin inhibitor Kunitz domain"/>
    <property type="match status" value="1"/>
</dbReference>
<organism evidence="8 9">
    <name type="scientific">Engystomops pustulosus</name>
    <name type="common">Tungara frog</name>
    <name type="synonym">Physalaemus pustulosus</name>
    <dbReference type="NCBI Taxonomy" id="76066"/>
    <lineage>
        <taxon>Eukaryota</taxon>
        <taxon>Metazoa</taxon>
        <taxon>Chordata</taxon>
        <taxon>Craniata</taxon>
        <taxon>Vertebrata</taxon>
        <taxon>Euteleostomi</taxon>
        <taxon>Amphibia</taxon>
        <taxon>Batrachia</taxon>
        <taxon>Anura</taxon>
        <taxon>Neobatrachia</taxon>
        <taxon>Hyloidea</taxon>
        <taxon>Leptodactylidae</taxon>
        <taxon>Leiuperinae</taxon>
        <taxon>Engystomops</taxon>
    </lineage>
</organism>
<dbReference type="Proteomes" id="UP000824782">
    <property type="component" value="Unassembled WGS sequence"/>
</dbReference>
<dbReference type="PROSITE" id="PS00280">
    <property type="entry name" value="BPTI_KUNITZ_1"/>
    <property type="match status" value="1"/>
</dbReference>
<evidence type="ECO:0000256" key="1">
    <source>
        <dbReference type="ARBA" id="ARBA00022690"/>
    </source>
</evidence>
<dbReference type="Pfam" id="PF00014">
    <property type="entry name" value="Kunitz_BPTI"/>
    <property type="match status" value="1"/>
</dbReference>
<evidence type="ECO:0000256" key="4">
    <source>
        <dbReference type="ARBA" id="ARBA00023157"/>
    </source>
</evidence>
<dbReference type="EMBL" id="WNYA01022396">
    <property type="protein sequence ID" value="KAG8538291.1"/>
    <property type="molecule type" value="Genomic_DNA"/>
</dbReference>
<dbReference type="InterPro" id="IPR002223">
    <property type="entry name" value="Kunitz_BPTI"/>
</dbReference>
<dbReference type="FunFam" id="4.10.410.10:FF:000005">
    <property type="entry name" value="Pancreatic trypsin inhibitor"/>
    <property type="match status" value="1"/>
</dbReference>
<reference evidence="8" key="1">
    <citation type="thesis" date="2020" institute="ProQuest LLC" country="789 East Eisenhower Parkway, Ann Arbor, MI, USA">
        <title>Comparative Genomics and Chromosome Evolution.</title>
        <authorList>
            <person name="Mudd A.B."/>
        </authorList>
    </citation>
    <scope>NUCLEOTIDE SEQUENCE</scope>
    <source>
        <strain evidence="8">237g6f4</strain>
        <tissue evidence="8">Blood</tissue>
    </source>
</reference>
<dbReference type="AlphaFoldDB" id="A0AAV6YMY9"/>
<feature type="domain" description="BPTI/Kunitz inhibitor" evidence="7">
    <location>
        <begin position="57"/>
        <end position="107"/>
    </location>
</feature>
<evidence type="ECO:0000256" key="6">
    <source>
        <dbReference type="SAM" id="SignalP"/>
    </source>
</evidence>
<evidence type="ECO:0000256" key="2">
    <source>
        <dbReference type="ARBA" id="ARBA00022737"/>
    </source>
</evidence>
<feature type="chain" id="PRO_5043361334" description="BPTI/Kunitz inhibitor domain-containing protein" evidence="6">
    <location>
        <begin position="23"/>
        <end position="108"/>
    </location>
</feature>
<dbReference type="SMART" id="SM00131">
    <property type="entry name" value="KU"/>
    <property type="match status" value="1"/>
</dbReference>
<evidence type="ECO:0000313" key="9">
    <source>
        <dbReference type="Proteomes" id="UP000824782"/>
    </source>
</evidence>
<dbReference type="PROSITE" id="PS50279">
    <property type="entry name" value="BPTI_KUNITZ_2"/>
    <property type="match status" value="1"/>
</dbReference>
<keyword evidence="2" id="KW-0677">Repeat</keyword>
<comment type="caution">
    <text evidence="8">The sequence shown here is derived from an EMBL/GenBank/DDBJ whole genome shotgun (WGS) entry which is preliminary data.</text>
</comment>
<sequence length="108" mass="11919">MKLYLCLLPPLLLLLTVTPVLSEDPVPNRRSQRAAGNDVENESTNDISYKNIGSAACHLPIVRGSCKALVPRWAYDAAQGRCINFEYSGCQGNGNNFYSEKECKAHCK</sequence>
<dbReference type="InterPro" id="IPR036880">
    <property type="entry name" value="Kunitz_BPTI_sf"/>
</dbReference>
<evidence type="ECO:0000256" key="5">
    <source>
        <dbReference type="ARBA" id="ARBA00023180"/>
    </source>
</evidence>
<keyword evidence="5" id="KW-0325">Glycoprotein</keyword>
<dbReference type="PANTHER" id="PTHR46676:SF1">
    <property type="entry name" value="PROTEIN AMBP"/>
    <property type="match status" value="1"/>
</dbReference>
<name>A0AAV6YMY9_ENGPU</name>
<dbReference type="GO" id="GO:0004867">
    <property type="term" value="F:serine-type endopeptidase inhibitor activity"/>
    <property type="evidence" value="ECO:0007669"/>
    <property type="project" value="UniProtKB-KW"/>
</dbReference>
<dbReference type="PRINTS" id="PR00759">
    <property type="entry name" value="BASICPTASE"/>
</dbReference>
<accession>A0AAV6YMY9</accession>
<evidence type="ECO:0000256" key="3">
    <source>
        <dbReference type="ARBA" id="ARBA00022900"/>
    </source>
</evidence>
<protein>
    <recommendedName>
        <fullName evidence="7">BPTI/Kunitz inhibitor domain-containing protein</fullName>
    </recommendedName>
</protein>
<feature type="signal peptide" evidence="6">
    <location>
        <begin position="1"/>
        <end position="22"/>
    </location>
</feature>
<keyword evidence="4" id="KW-1015">Disulfide bond</keyword>
<dbReference type="InterPro" id="IPR020901">
    <property type="entry name" value="Prtase_inh_Kunz-CS"/>
</dbReference>
<keyword evidence="9" id="KW-1185">Reference proteome</keyword>
<keyword evidence="1" id="KW-0646">Protease inhibitor</keyword>
<evidence type="ECO:0000313" key="8">
    <source>
        <dbReference type="EMBL" id="KAG8538291.1"/>
    </source>
</evidence>
<evidence type="ECO:0000259" key="7">
    <source>
        <dbReference type="PROSITE" id="PS50279"/>
    </source>
</evidence>